<accession>A0AAD8X9Y2</accession>
<dbReference type="Pfam" id="PF13968">
    <property type="entry name" value="DUF4220"/>
    <property type="match status" value="1"/>
</dbReference>
<feature type="domain" description="DUF4220" evidence="1">
    <location>
        <begin position="149"/>
        <end position="486"/>
    </location>
</feature>
<evidence type="ECO:0000259" key="1">
    <source>
        <dbReference type="Pfam" id="PF13968"/>
    </source>
</evidence>
<keyword evidence="3" id="KW-1185">Reference proteome</keyword>
<reference evidence="2" key="1">
    <citation type="submission" date="2023-07" db="EMBL/GenBank/DDBJ databases">
        <title>A chromosome-level genome assembly of Lolium multiflorum.</title>
        <authorList>
            <person name="Chen Y."/>
            <person name="Copetti D."/>
            <person name="Kolliker R."/>
            <person name="Studer B."/>
        </authorList>
    </citation>
    <scope>NUCLEOTIDE SEQUENCE</scope>
    <source>
        <strain evidence="2">02402/16</strain>
        <tissue evidence="2">Leaf</tissue>
    </source>
</reference>
<dbReference type="InterPro" id="IPR007658">
    <property type="entry name" value="DUF594"/>
</dbReference>
<dbReference type="PANTHER" id="PTHR31325">
    <property type="entry name" value="OS01G0798800 PROTEIN-RELATED"/>
    <property type="match status" value="1"/>
</dbReference>
<proteinExistence type="predicted"/>
<dbReference type="Pfam" id="PF04578">
    <property type="entry name" value="DUF594"/>
    <property type="match status" value="1"/>
</dbReference>
<gene>
    <name evidence="2" type="ORF">QYE76_015536</name>
</gene>
<protein>
    <recommendedName>
        <fullName evidence="1">DUF4220 domain-containing protein</fullName>
    </recommendedName>
</protein>
<sequence length="1044" mass="118658">MVNILTGKDPNELQKRRSGIRSMPSSCIKRRFTDIGFVISISNFQWLVSRPSVCEGDPTELQKQRTGIRSTPSSYTCPSVSSLILEVESRMLFGASKMAPTWMELTVTWLSVYVYRGVPLLSLSMHLILAIFSESRRREDRSWKRLLVWVAYQLTDWGPAYVISNLYLETKPPEKMIIAFWVPFLLLHHARPDNISAYTIEDSVLWIRLIVSVLPKSGGSIIIVYRFILTDCAADWSLRWASGIMLFLGIWKYLESAAALWLCNLGHIREWLPKKHIDLLNLKDDEGTVIETDDEALLVAHKLFEICKGAFCDYTVDTDHKVVRDVFSGKWESMCTVVEMELSLMYDFLYTKAAVVYTWWGYAIRLASPPLTATALLLFGLHCKDGMKGVDKVISYILLFTTFLLDVRWLFRALASAWTQSFFKAMPHNWLKHAFLCRERWKKLRVFVMSLCLSRLSLFLWTCACRKEPKSYRRWSGTFGQHNLLDQCTGGRHVFHNIFRWGRKSEWEDHSSGLEIPDYVKKLVFNNICVKLFTDPARPTKPGKQGHNIMDLPPSPPSQGKPPIALTNGSAVVTDTAMDQPLGTPDSREQVCHGMDNKPCLWPSCSREQICNGVDNEPPPWPPCPGSRICNGVDNEPSPWPPCPTEQMCHGLDSESPPWSPYPGPGERICIGINNELPMWSPYPGDQICVGINNEPPMWPPCPRQVCACMRNVPFDQSKYNVPAMPHLLPDDQAAMGSEPCEQHIDHWRYDQSSPQPYERGDLWRSVHTSSMYDPAMPYSTKQAANTKHAGQSDEDTRFPPEIQEAILIWHIATDIFLSCSPIITGPASKEDAEAVQRMSNYMMFLVALRPNMLPGLKLSSLYEKTCCALEEIWNVATVGYKPGSYTTTVKKEVAMWMLKNRDSLNDPNSAIWEGTQMISGTSVTTVWEGTQLAWVLLLCLVPDGEEWRSKTTEQVTERLSYWIPGLYNPPAGSMAGMLAFILDPWVRLLIYTSIRCNRESHAKQLSRGGELTTLVRIITEHAENAVVKKHLPLLFPPKKEKKE</sequence>
<name>A0AAD8X9Y2_LOLMU</name>
<evidence type="ECO:0000313" key="3">
    <source>
        <dbReference type="Proteomes" id="UP001231189"/>
    </source>
</evidence>
<evidence type="ECO:0000313" key="2">
    <source>
        <dbReference type="EMBL" id="KAK1698839.1"/>
    </source>
</evidence>
<organism evidence="2 3">
    <name type="scientific">Lolium multiflorum</name>
    <name type="common">Italian ryegrass</name>
    <name type="synonym">Lolium perenne subsp. multiflorum</name>
    <dbReference type="NCBI Taxonomy" id="4521"/>
    <lineage>
        <taxon>Eukaryota</taxon>
        <taxon>Viridiplantae</taxon>
        <taxon>Streptophyta</taxon>
        <taxon>Embryophyta</taxon>
        <taxon>Tracheophyta</taxon>
        <taxon>Spermatophyta</taxon>
        <taxon>Magnoliopsida</taxon>
        <taxon>Liliopsida</taxon>
        <taxon>Poales</taxon>
        <taxon>Poaceae</taxon>
        <taxon>BOP clade</taxon>
        <taxon>Pooideae</taxon>
        <taxon>Poodae</taxon>
        <taxon>Poeae</taxon>
        <taxon>Poeae Chloroplast Group 2 (Poeae type)</taxon>
        <taxon>Loliodinae</taxon>
        <taxon>Loliinae</taxon>
        <taxon>Lolium</taxon>
    </lineage>
</organism>
<comment type="caution">
    <text evidence="2">The sequence shown here is derived from an EMBL/GenBank/DDBJ whole genome shotgun (WGS) entry which is preliminary data.</text>
</comment>
<dbReference type="InterPro" id="IPR025315">
    <property type="entry name" value="DUF4220"/>
</dbReference>
<dbReference type="EMBL" id="JAUUTY010000001">
    <property type="protein sequence ID" value="KAK1698839.1"/>
    <property type="molecule type" value="Genomic_DNA"/>
</dbReference>
<dbReference type="Proteomes" id="UP001231189">
    <property type="component" value="Unassembled WGS sequence"/>
</dbReference>
<dbReference type="AlphaFoldDB" id="A0AAD8X9Y2"/>